<dbReference type="InterPro" id="IPR000719">
    <property type="entry name" value="Prot_kinase_dom"/>
</dbReference>
<protein>
    <recommendedName>
        <fullName evidence="1">non-specific serine/threonine protein kinase</fullName>
        <ecNumber evidence="1">2.7.11.1</ecNumber>
    </recommendedName>
</protein>
<evidence type="ECO:0000256" key="3">
    <source>
        <dbReference type="ARBA" id="ARBA00022679"/>
    </source>
</evidence>
<evidence type="ECO:0000256" key="5">
    <source>
        <dbReference type="ARBA" id="ARBA00022777"/>
    </source>
</evidence>
<dbReference type="Gene3D" id="1.10.510.10">
    <property type="entry name" value="Transferase(Phosphotransferase) domain 1"/>
    <property type="match status" value="1"/>
</dbReference>
<evidence type="ECO:0000256" key="6">
    <source>
        <dbReference type="ARBA" id="ARBA00022840"/>
    </source>
</evidence>
<evidence type="ECO:0000256" key="1">
    <source>
        <dbReference type="ARBA" id="ARBA00012513"/>
    </source>
</evidence>
<evidence type="ECO:0000256" key="7">
    <source>
        <dbReference type="ARBA" id="ARBA00047899"/>
    </source>
</evidence>
<feature type="domain" description="Protein kinase" evidence="9">
    <location>
        <begin position="43"/>
        <end position="398"/>
    </location>
</feature>
<dbReference type="OrthoDB" id="5979581at2759"/>
<dbReference type="PANTHER" id="PTHR47634:SF9">
    <property type="entry name" value="PROTEIN KINASE DOMAIN-CONTAINING PROTEIN-RELATED"/>
    <property type="match status" value="1"/>
</dbReference>
<keyword evidence="11" id="KW-1185">Reference proteome</keyword>
<keyword evidence="4" id="KW-0547">Nucleotide-binding</keyword>
<dbReference type="GO" id="GO:0000245">
    <property type="term" value="P:spliceosomal complex assembly"/>
    <property type="evidence" value="ECO:0007669"/>
    <property type="project" value="TreeGrafter"/>
</dbReference>
<dbReference type="GO" id="GO:0004674">
    <property type="term" value="F:protein serine/threonine kinase activity"/>
    <property type="evidence" value="ECO:0007669"/>
    <property type="project" value="UniProtKB-KW"/>
</dbReference>
<keyword evidence="5 10" id="KW-0418">Kinase</keyword>
<comment type="catalytic activity">
    <reaction evidence="7">
        <text>L-threonyl-[protein] + ATP = O-phospho-L-threonyl-[protein] + ADP + H(+)</text>
        <dbReference type="Rhea" id="RHEA:46608"/>
        <dbReference type="Rhea" id="RHEA-COMP:11060"/>
        <dbReference type="Rhea" id="RHEA-COMP:11605"/>
        <dbReference type="ChEBI" id="CHEBI:15378"/>
        <dbReference type="ChEBI" id="CHEBI:30013"/>
        <dbReference type="ChEBI" id="CHEBI:30616"/>
        <dbReference type="ChEBI" id="CHEBI:61977"/>
        <dbReference type="ChEBI" id="CHEBI:456216"/>
        <dbReference type="EC" id="2.7.11.1"/>
    </reaction>
</comment>
<evidence type="ECO:0000256" key="8">
    <source>
        <dbReference type="ARBA" id="ARBA00048679"/>
    </source>
</evidence>
<dbReference type="PROSITE" id="PS50011">
    <property type="entry name" value="PROTEIN_KINASE_DOM"/>
    <property type="match status" value="1"/>
</dbReference>
<reference evidence="10" key="1">
    <citation type="submission" date="2022-11" db="EMBL/GenBank/DDBJ databases">
        <authorList>
            <person name="Petersen C."/>
        </authorList>
    </citation>
    <scope>NUCLEOTIDE SEQUENCE</scope>
    <source>
        <strain evidence="10">IBT 23319</strain>
    </source>
</reference>
<dbReference type="EMBL" id="JAPQKT010000002">
    <property type="protein sequence ID" value="KAJ5240670.1"/>
    <property type="molecule type" value="Genomic_DNA"/>
</dbReference>
<sequence length="400" mass="45348">MSSSAPSYRVPFSKLGLIDEERSPNYNPQKYYPCGIGESVGKYRILSKLGWGASSTAWLAEDTSRWPWQKTKYVTLKITNCGSNETKAAEEEVEISKHISSCISDHTGKRYIRLVQESFELKGQLGSHVCLVFEPLREPIWRLGRHLGSVGLPAEILKPFLKVLLEGLDFLHSECGIIHTDLKADNLLIAFEDSTVIRDYVRHQELYPPKPIFRDGRPIWESRPDFGPLKKGTGLLKISDFSAAVFGNLPHNHDIQPQPFSAPEVLLKAGWTYSTDIWNLGTMLWELLADTIILNGLHHSSAEYSQEVHIAQMIRLLGNPPPLFLEGCDPAIRRRLFSPEGNFLYPHLIPAANFNFDSLTPFLCGEEKKLFIGFALKMLQWEPENRATARELLQDPWLHS</sequence>
<dbReference type="InterPro" id="IPR051334">
    <property type="entry name" value="SRPK"/>
</dbReference>
<dbReference type="Gene3D" id="3.30.200.20">
    <property type="entry name" value="Phosphorylase Kinase, domain 1"/>
    <property type="match status" value="1"/>
</dbReference>
<dbReference type="InterPro" id="IPR011009">
    <property type="entry name" value="Kinase-like_dom_sf"/>
</dbReference>
<organism evidence="10 11">
    <name type="scientific">Penicillium citrinum</name>
    <dbReference type="NCBI Taxonomy" id="5077"/>
    <lineage>
        <taxon>Eukaryota</taxon>
        <taxon>Fungi</taxon>
        <taxon>Dikarya</taxon>
        <taxon>Ascomycota</taxon>
        <taxon>Pezizomycotina</taxon>
        <taxon>Eurotiomycetes</taxon>
        <taxon>Eurotiomycetidae</taxon>
        <taxon>Eurotiales</taxon>
        <taxon>Aspergillaceae</taxon>
        <taxon>Penicillium</taxon>
    </lineage>
</organism>
<keyword evidence="3" id="KW-0808">Transferase</keyword>
<keyword evidence="2" id="KW-0723">Serine/threonine-protein kinase</keyword>
<comment type="caution">
    <text evidence="10">The sequence shown here is derived from an EMBL/GenBank/DDBJ whole genome shotgun (WGS) entry which is preliminary data.</text>
</comment>
<dbReference type="PANTHER" id="PTHR47634">
    <property type="entry name" value="PROTEIN KINASE DOMAIN-CONTAINING PROTEIN-RELATED"/>
    <property type="match status" value="1"/>
</dbReference>
<evidence type="ECO:0000259" key="9">
    <source>
        <dbReference type="PROSITE" id="PS50011"/>
    </source>
</evidence>
<comment type="catalytic activity">
    <reaction evidence="8">
        <text>L-seryl-[protein] + ATP = O-phospho-L-seryl-[protein] + ADP + H(+)</text>
        <dbReference type="Rhea" id="RHEA:17989"/>
        <dbReference type="Rhea" id="RHEA-COMP:9863"/>
        <dbReference type="Rhea" id="RHEA-COMP:11604"/>
        <dbReference type="ChEBI" id="CHEBI:15378"/>
        <dbReference type="ChEBI" id="CHEBI:29999"/>
        <dbReference type="ChEBI" id="CHEBI:30616"/>
        <dbReference type="ChEBI" id="CHEBI:83421"/>
        <dbReference type="ChEBI" id="CHEBI:456216"/>
        <dbReference type="EC" id="2.7.11.1"/>
    </reaction>
</comment>
<name>A0A9W9TTC6_PENCI</name>
<keyword evidence="6" id="KW-0067">ATP-binding</keyword>
<dbReference type="EC" id="2.7.11.1" evidence="1"/>
<dbReference type="Pfam" id="PF00069">
    <property type="entry name" value="Pkinase"/>
    <property type="match status" value="1"/>
</dbReference>
<evidence type="ECO:0000313" key="10">
    <source>
        <dbReference type="EMBL" id="KAJ5240670.1"/>
    </source>
</evidence>
<dbReference type="AlphaFoldDB" id="A0A9W9TTC6"/>
<proteinExistence type="predicted"/>
<dbReference type="SMART" id="SM00220">
    <property type="entry name" value="S_TKc"/>
    <property type="match status" value="1"/>
</dbReference>
<dbReference type="Proteomes" id="UP001147733">
    <property type="component" value="Unassembled WGS sequence"/>
</dbReference>
<dbReference type="PROSITE" id="PS00108">
    <property type="entry name" value="PROTEIN_KINASE_ST"/>
    <property type="match status" value="1"/>
</dbReference>
<gene>
    <name evidence="10" type="ORF">N7469_002261</name>
</gene>
<evidence type="ECO:0000256" key="4">
    <source>
        <dbReference type="ARBA" id="ARBA00022741"/>
    </source>
</evidence>
<accession>A0A9W9TTC6</accession>
<dbReference type="SUPFAM" id="SSF56112">
    <property type="entry name" value="Protein kinase-like (PK-like)"/>
    <property type="match status" value="1"/>
</dbReference>
<dbReference type="RefSeq" id="XP_056503675.1">
    <property type="nucleotide sequence ID" value="XM_056641181.1"/>
</dbReference>
<dbReference type="InterPro" id="IPR008271">
    <property type="entry name" value="Ser/Thr_kinase_AS"/>
</dbReference>
<evidence type="ECO:0000256" key="2">
    <source>
        <dbReference type="ARBA" id="ARBA00022527"/>
    </source>
</evidence>
<dbReference type="GeneID" id="81380348"/>
<reference evidence="10" key="2">
    <citation type="journal article" date="2023" name="IMA Fungus">
        <title>Comparative genomic study of the Penicillium genus elucidates a diverse pangenome and 15 lateral gene transfer events.</title>
        <authorList>
            <person name="Petersen C."/>
            <person name="Sorensen T."/>
            <person name="Nielsen M.R."/>
            <person name="Sondergaard T.E."/>
            <person name="Sorensen J.L."/>
            <person name="Fitzpatrick D.A."/>
            <person name="Frisvad J.C."/>
            <person name="Nielsen K.L."/>
        </authorList>
    </citation>
    <scope>NUCLEOTIDE SEQUENCE</scope>
    <source>
        <strain evidence="10">IBT 23319</strain>
    </source>
</reference>
<dbReference type="GO" id="GO:0005524">
    <property type="term" value="F:ATP binding"/>
    <property type="evidence" value="ECO:0007669"/>
    <property type="project" value="UniProtKB-KW"/>
</dbReference>
<evidence type="ECO:0000313" key="11">
    <source>
        <dbReference type="Proteomes" id="UP001147733"/>
    </source>
</evidence>
<dbReference type="GO" id="GO:0050684">
    <property type="term" value="P:regulation of mRNA processing"/>
    <property type="evidence" value="ECO:0007669"/>
    <property type="project" value="TreeGrafter"/>
</dbReference>